<dbReference type="InterPro" id="IPR010730">
    <property type="entry name" value="HET"/>
</dbReference>
<gene>
    <name evidence="2" type="ORF">TT172_LOCUS8944</name>
</gene>
<name>A0A3S4BQG5_9PEZI</name>
<sequence>MRLLETTPTSASSPVPAMREFVGAQIPPYAILSHTWADEEVTLQQLQHGASAGPGTAAAMSLQARAGFRKVQQTCALARTRDGLAYAWVDTCCIDKRSSAELTEAINSMYAWYRDAAVCYVFLSDLEPSAFAAGAGGASAGGGSEAAADELARALPACRWFTRGWTLQELLAPREVLFFDKSWNYRGSKAGLAGLLSRITGIPEALLRGDAELGDYAVARRMSWAARRETTRVEDLAYCLLGIFDVNMSLIYGEGLKAFERLQAAIVQSTADLSIFAWTDDRNPSPMYAPMLAESPRQFAWCSSIEAAQGDSVYANFAVITRGVQTDASLLQGRWLVLDVRCSVGNRRVGICLRKIAGGLYARYKPSMALKLDTQASKAYTRLSLETITLATRLPRRYPFHKGDDPVLGNRFSAIRIDWGTLRAWSRGIKPRSHWDAQDRAFFSCNKTSWGWCVWISRIELPRGDNSSSPPVYLNLLVGCFQWSVGSPTVLVVMLDHVDPIALTLLESQLDLVKFEDSSQAFNLIRNIVAGKLEENQTAHGTGATAYTVRYWDRAKGSDKSDGPETRVTVSLERRSYPSICVNPVKVLKVGLVEDVPDAVAAIGEQLAAV</sequence>
<dbReference type="EMBL" id="OUUZ01000018">
    <property type="protein sequence ID" value="SPQ26525.1"/>
    <property type="molecule type" value="Genomic_DNA"/>
</dbReference>
<protein>
    <submittedName>
        <fullName evidence="2">9df33e65-a608-457b-8d0c-f02dfb23ae30</fullName>
    </submittedName>
</protein>
<reference evidence="2 3" key="1">
    <citation type="submission" date="2018-04" db="EMBL/GenBank/DDBJ databases">
        <authorList>
            <person name="Huttner S."/>
            <person name="Dainat J."/>
        </authorList>
    </citation>
    <scope>NUCLEOTIDE SEQUENCE [LARGE SCALE GENOMIC DNA]</scope>
</reference>
<accession>A0A3S4BQG5</accession>
<organism evidence="2 3">
    <name type="scientific">Thermothielavioides terrestris</name>
    <dbReference type="NCBI Taxonomy" id="2587410"/>
    <lineage>
        <taxon>Eukaryota</taxon>
        <taxon>Fungi</taxon>
        <taxon>Dikarya</taxon>
        <taxon>Ascomycota</taxon>
        <taxon>Pezizomycotina</taxon>
        <taxon>Sordariomycetes</taxon>
        <taxon>Sordariomycetidae</taxon>
        <taxon>Sordariales</taxon>
        <taxon>Chaetomiaceae</taxon>
        <taxon>Thermothielavioides</taxon>
    </lineage>
</organism>
<dbReference type="Pfam" id="PF06985">
    <property type="entry name" value="HET"/>
    <property type="match status" value="1"/>
</dbReference>
<evidence type="ECO:0000313" key="3">
    <source>
        <dbReference type="Proteomes" id="UP000289323"/>
    </source>
</evidence>
<dbReference type="PANTHER" id="PTHR10622">
    <property type="entry name" value="HET DOMAIN-CONTAINING PROTEIN"/>
    <property type="match status" value="1"/>
</dbReference>
<evidence type="ECO:0000313" key="2">
    <source>
        <dbReference type="EMBL" id="SPQ26525.1"/>
    </source>
</evidence>
<dbReference type="Proteomes" id="UP000289323">
    <property type="component" value="Unassembled WGS sequence"/>
</dbReference>
<feature type="domain" description="Heterokaryon incompatibility" evidence="1">
    <location>
        <begin position="29"/>
        <end position="169"/>
    </location>
</feature>
<evidence type="ECO:0000259" key="1">
    <source>
        <dbReference type="Pfam" id="PF06985"/>
    </source>
</evidence>
<dbReference type="PANTHER" id="PTHR10622:SF12">
    <property type="entry name" value="HET DOMAIN-CONTAINING PROTEIN"/>
    <property type="match status" value="1"/>
</dbReference>
<dbReference type="AlphaFoldDB" id="A0A3S4BQG5"/>
<proteinExistence type="predicted"/>